<proteinExistence type="predicted"/>
<dbReference type="OrthoDB" id="2023634at2"/>
<keyword evidence="4" id="KW-1185">Reference proteome</keyword>
<evidence type="ECO:0000259" key="2">
    <source>
        <dbReference type="Pfam" id="PF00534"/>
    </source>
</evidence>
<dbReference type="SUPFAM" id="SSF53756">
    <property type="entry name" value="UDP-Glycosyltransferase/glycogen phosphorylase"/>
    <property type="match status" value="1"/>
</dbReference>
<keyword evidence="1 3" id="KW-0808">Transferase</keyword>
<sequence length="372" mass="43394">MKIIYACEWNKNKETTWSGTTYSLLSSIKNKVRVEELDLSPSLPIKILNKILGLRIRNGNISFVNTLNTFNRYFFQKKINNALLNNNKDVVLQIGDYGKCKNQSYIYQDLSVDSLVYFRENFPELFKYSGYENISYKQLNKRLEQQIEIYNNCQGILTMSKWLSNNLVEYTGIPKEKVHWVGAGINLDKNKINNCEKDNRRILFVGRDFKRKGGDLTYNAFKILKDKYIKDAELYVAGPTDWPLDEKIDGVTFLGDLSYAELSNYFNLCDIFCLPSRFEAYGLVFIEALTYGLPCIARNEFEMKEFINHGENGYLIDEDNPEKLAILMKDLLVNETIKKNVIKNRDFYINEYSWDSVANRITSIINNNYEVE</sequence>
<evidence type="ECO:0000313" key="3">
    <source>
        <dbReference type="EMBL" id="EOR24552.1"/>
    </source>
</evidence>
<evidence type="ECO:0000313" key="4">
    <source>
        <dbReference type="Proteomes" id="UP000013988"/>
    </source>
</evidence>
<dbReference type="PATRIC" id="fig|1202534.3.peg.2425"/>
<dbReference type="EMBL" id="ASRV01000149">
    <property type="protein sequence ID" value="EOR24552.1"/>
    <property type="molecule type" value="Genomic_DNA"/>
</dbReference>
<dbReference type="PANTHER" id="PTHR46401:SF2">
    <property type="entry name" value="GLYCOSYLTRANSFERASE WBBK-RELATED"/>
    <property type="match status" value="1"/>
</dbReference>
<dbReference type="RefSeq" id="WP_016207770.1">
    <property type="nucleotide sequence ID" value="NZ_ASRV01000149.1"/>
</dbReference>
<comment type="caution">
    <text evidence="3">The sequence shown here is derived from an EMBL/GenBank/DDBJ whole genome shotgun (WGS) entry which is preliminary data.</text>
</comment>
<accession>R9C5H0</accession>
<gene>
    <name evidence="3" type="ORF">A500_12224</name>
</gene>
<dbReference type="GO" id="GO:0009103">
    <property type="term" value="P:lipopolysaccharide biosynthetic process"/>
    <property type="evidence" value="ECO:0007669"/>
    <property type="project" value="TreeGrafter"/>
</dbReference>
<protein>
    <submittedName>
        <fullName evidence="3">Group 1 glycosyl transferase</fullName>
    </submittedName>
</protein>
<dbReference type="AlphaFoldDB" id="R9C5H0"/>
<name>R9C5H0_9CLOT</name>
<reference evidence="3 4" key="1">
    <citation type="submission" date="2013-03" db="EMBL/GenBank/DDBJ databases">
        <title>Whole genome shotgun sequencing of Clostridium sartagoforme AAU1.</title>
        <authorList>
            <person name="Joshi C.G."/>
            <person name="Duggirala S.M."/>
            <person name="Nathani N.M."/>
            <person name="Bhatt V.D."/>
            <person name="Patel A.K."/>
            <person name="Pandya P.R."/>
            <person name="KaPatel J.A."/>
        </authorList>
    </citation>
    <scope>NUCLEOTIDE SEQUENCE [LARGE SCALE GENOMIC DNA]</scope>
    <source>
        <strain evidence="3 4">AAU1</strain>
    </source>
</reference>
<organism evidence="3 4">
    <name type="scientific">Clostridium sartagoforme AAU1</name>
    <dbReference type="NCBI Taxonomy" id="1202534"/>
    <lineage>
        <taxon>Bacteria</taxon>
        <taxon>Bacillati</taxon>
        <taxon>Bacillota</taxon>
        <taxon>Clostridia</taxon>
        <taxon>Eubacteriales</taxon>
        <taxon>Clostridiaceae</taxon>
        <taxon>Clostridium</taxon>
    </lineage>
</organism>
<dbReference type="Pfam" id="PF00534">
    <property type="entry name" value="Glycos_transf_1"/>
    <property type="match status" value="1"/>
</dbReference>
<feature type="domain" description="Glycosyl transferase family 1" evidence="2">
    <location>
        <begin position="191"/>
        <end position="344"/>
    </location>
</feature>
<dbReference type="InterPro" id="IPR001296">
    <property type="entry name" value="Glyco_trans_1"/>
</dbReference>
<dbReference type="Proteomes" id="UP000013988">
    <property type="component" value="Unassembled WGS sequence"/>
</dbReference>
<dbReference type="PANTHER" id="PTHR46401">
    <property type="entry name" value="GLYCOSYLTRANSFERASE WBBK-RELATED"/>
    <property type="match status" value="1"/>
</dbReference>
<dbReference type="Gene3D" id="3.40.50.2000">
    <property type="entry name" value="Glycogen Phosphorylase B"/>
    <property type="match status" value="1"/>
</dbReference>
<evidence type="ECO:0000256" key="1">
    <source>
        <dbReference type="ARBA" id="ARBA00022679"/>
    </source>
</evidence>
<dbReference type="GO" id="GO:0016757">
    <property type="term" value="F:glycosyltransferase activity"/>
    <property type="evidence" value="ECO:0007669"/>
    <property type="project" value="InterPro"/>
</dbReference>
<dbReference type="CDD" id="cd03801">
    <property type="entry name" value="GT4_PimA-like"/>
    <property type="match status" value="1"/>
</dbReference>